<evidence type="ECO:0000256" key="27">
    <source>
        <dbReference type="SAM" id="MobiDB-lite"/>
    </source>
</evidence>
<evidence type="ECO:0000256" key="13">
    <source>
        <dbReference type="ARBA" id="ARBA00022692"/>
    </source>
</evidence>
<evidence type="ECO:0000256" key="7">
    <source>
        <dbReference type="ARBA" id="ARBA00022475"/>
    </source>
</evidence>
<evidence type="ECO:0000256" key="4">
    <source>
        <dbReference type="ARBA" id="ARBA00007739"/>
    </source>
</evidence>
<keyword evidence="33" id="KW-1185">Reference proteome</keyword>
<dbReference type="GO" id="GO:0030288">
    <property type="term" value="C:outer membrane-bounded periplasmic space"/>
    <property type="evidence" value="ECO:0007669"/>
    <property type="project" value="TreeGrafter"/>
</dbReference>
<keyword evidence="8" id="KW-0997">Cell inner membrane</keyword>
<dbReference type="GO" id="GO:0008658">
    <property type="term" value="F:penicillin binding"/>
    <property type="evidence" value="ECO:0007669"/>
    <property type="project" value="InterPro"/>
</dbReference>
<dbReference type="EC" id="3.4.16.4" evidence="5"/>
<keyword evidence="19 28" id="KW-0472">Membrane</keyword>
<evidence type="ECO:0000256" key="9">
    <source>
        <dbReference type="ARBA" id="ARBA00022645"/>
    </source>
</evidence>
<evidence type="ECO:0000259" key="29">
    <source>
        <dbReference type="Pfam" id="PF00905"/>
    </source>
</evidence>
<evidence type="ECO:0000256" key="22">
    <source>
        <dbReference type="ARBA" id="ARBA00023316"/>
    </source>
</evidence>
<comment type="subcellular location">
    <subcellularLocation>
        <location evidence="1">Cell inner membrane</location>
        <topology evidence="1">Single-pass type II membrane protein</topology>
    </subcellularLocation>
</comment>
<evidence type="ECO:0000256" key="21">
    <source>
        <dbReference type="ARBA" id="ARBA00023268"/>
    </source>
</evidence>
<evidence type="ECO:0000313" key="32">
    <source>
        <dbReference type="EMBL" id="OZI29921.1"/>
    </source>
</evidence>
<dbReference type="InterPro" id="IPR036950">
    <property type="entry name" value="PBP_transglycosylase"/>
</dbReference>
<evidence type="ECO:0000256" key="2">
    <source>
        <dbReference type="ARBA" id="ARBA00004752"/>
    </source>
</evidence>
<dbReference type="EC" id="2.4.99.28" evidence="24"/>
<feature type="transmembrane region" description="Helical" evidence="28">
    <location>
        <begin position="25"/>
        <end position="52"/>
    </location>
</feature>
<feature type="domain" description="Penicillin-binding protein transpeptidase" evidence="29">
    <location>
        <begin position="455"/>
        <end position="706"/>
    </location>
</feature>
<evidence type="ECO:0000256" key="26">
    <source>
        <dbReference type="ARBA" id="ARBA00060592"/>
    </source>
</evidence>
<keyword evidence="11" id="KW-0328">Glycosyltransferase</keyword>
<keyword evidence="15" id="KW-0133">Cell shape</keyword>
<keyword evidence="10" id="KW-0645">Protease</keyword>
<keyword evidence="20" id="KW-0046">Antibiotic resistance</keyword>
<dbReference type="Proteomes" id="UP000216020">
    <property type="component" value="Unassembled WGS sequence"/>
</dbReference>
<dbReference type="GO" id="GO:0046677">
    <property type="term" value="P:response to antibiotic"/>
    <property type="evidence" value="ECO:0007669"/>
    <property type="project" value="UniProtKB-KW"/>
</dbReference>
<comment type="catalytic activity">
    <reaction evidence="25">
        <text>[GlcNAc-(1-&gt;4)-Mur2Ac(oyl-L-Ala-gamma-D-Glu-L-Lys-D-Ala-D-Ala)](n)-di-trans,octa-cis-undecaprenyl diphosphate + beta-D-GlcNAc-(1-&gt;4)-Mur2Ac(oyl-L-Ala-gamma-D-Glu-L-Lys-D-Ala-D-Ala)-di-trans,octa-cis-undecaprenyl diphosphate = [GlcNAc-(1-&gt;4)-Mur2Ac(oyl-L-Ala-gamma-D-Glu-L-Lys-D-Ala-D-Ala)](n+1)-di-trans,octa-cis-undecaprenyl diphosphate + di-trans,octa-cis-undecaprenyl diphosphate + H(+)</text>
        <dbReference type="Rhea" id="RHEA:23708"/>
        <dbReference type="Rhea" id="RHEA-COMP:9602"/>
        <dbReference type="Rhea" id="RHEA-COMP:9603"/>
        <dbReference type="ChEBI" id="CHEBI:15378"/>
        <dbReference type="ChEBI" id="CHEBI:58405"/>
        <dbReference type="ChEBI" id="CHEBI:60033"/>
        <dbReference type="ChEBI" id="CHEBI:78435"/>
        <dbReference type="EC" id="2.4.99.28"/>
    </reaction>
</comment>
<keyword evidence="9" id="KW-0121">Carboxypeptidase</keyword>
<dbReference type="InterPro" id="IPR050396">
    <property type="entry name" value="Glycosyltr_51/Transpeptidase"/>
</dbReference>
<gene>
    <name evidence="32" type="ORF">CAL29_17665</name>
</gene>
<keyword evidence="14" id="KW-0378">Hydrolase</keyword>
<dbReference type="FunFam" id="1.10.3810.10:FF:000003">
    <property type="entry name" value="Penicillin-binding protein 1a"/>
    <property type="match status" value="1"/>
</dbReference>
<feature type="region of interest" description="Disordered" evidence="27">
    <location>
        <begin position="770"/>
        <end position="888"/>
    </location>
</feature>
<keyword evidence="12" id="KW-0808">Transferase</keyword>
<feature type="domain" description="Glycosyl transferase family 51" evidence="30">
    <location>
        <begin position="79"/>
        <end position="251"/>
    </location>
</feature>
<evidence type="ECO:0000256" key="28">
    <source>
        <dbReference type="SAM" id="Phobius"/>
    </source>
</evidence>
<evidence type="ECO:0000259" key="30">
    <source>
        <dbReference type="Pfam" id="PF00912"/>
    </source>
</evidence>
<dbReference type="SUPFAM" id="SSF53955">
    <property type="entry name" value="Lysozyme-like"/>
    <property type="match status" value="1"/>
</dbReference>
<evidence type="ECO:0000313" key="33">
    <source>
        <dbReference type="Proteomes" id="UP000216020"/>
    </source>
</evidence>
<evidence type="ECO:0000256" key="23">
    <source>
        <dbReference type="ARBA" id="ARBA00034000"/>
    </source>
</evidence>
<dbReference type="OrthoDB" id="9766909at2"/>
<dbReference type="GO" id="GO:0009252">
    <property type="term" value="P:peptidoglycan biosynthetic process"/>
    <property type="evidence" value="ECO:0007669"/>
    <property type="project" value="UniProtKB-UniPathway"/>
</dbReference>
<dbReference type="PANTHER" id="PTHR32282:SF27">
    <property type="entry name" value="PENICILLIN-BINDING PROTEIN 1A"/>
    <property type="match status" value="1"/>
</dbReference>
<keyword evidence="21" id="KW-0511">Multifunctional enzyme</keyword>
<comment type="pathway">
    <text evidence="26">Glycan biosynthesis.</text>
</comment>
<keyword evidence="17" id="KW-0573">Peptidoglycan synthesis</keyword>
<keyword evidence="22" id="KW-0961">Cell wall biogenesis/degradation</keyword>
<dbReference type="GO" id="GO:0008955">
    <property type="term" value="F:peptidoglycan glycosyltransferase activity"/>
    <property type="evidence" value="ECO:0007669"/>
    <property type="project" value="UniProtKB-EC"/>
</dbReference>
<evidence type="ECO:0000256" key="20">
    <source>
        <dbReference type="ARBA" id="ARBA00023251"/>
    </source>
</evidence>
<evidence type="ECO:0000256" key="17">
    <source>
        <dbReference type="ARBA" id="ARBA00022984"/>
    </source>
</evidence>
<evidence type="ECO:0000256" key="12">
    <source>
        <dbReference type="ARBA" id="ARBA00022679"/>
    </source>
</evidence>
<evidence type="ECO:0000256" key="14">
    <source>
        <dbReference type="ARBA" id="ARBA00022801"/>
    </source>
</evidence>
<evidence type="ECO:0000256" key="6">
    <source>
        <dbReference type="ARBA" id="ARBA00018638"/>
    </source>
</evidence>
<dbReference type="RefSeq" id="WP_094854361.1">
    <property type="nucleotide sequence ID" value="NZ_NEVM01000005.1"/>
</dbReference>
<dbReference type="NCBIfam" id="TIGR02074">
    <property type="entry name" value="PBP_1a_fam"/>
    <property type="match status" value="1"/>
</dbReference>
<evidence type="ECO:0000256" key="3">
    <source>
        <dbReference type="ARBA" id="ARBA00007090"/>
    </source>
</evidence>
<dbReference type="InterPro" id="IPR031376">
    <property type="entry name" value="PCB_OB"/>
</dbReference>
<dbReference type="InterPro" id="IPR001264">
    <property type="entry name" value="Glyco_trans_51"/>
</dbReference>
<comment type="catalytic activity">
    <reaction evidence="23">
        <text>Preferential cleavage: (Ac)2-L-Lys-D-Ala-|-D-Ala. Also transpeptidation of peptidyl-alanyl moieties that are N-acyl substituents of D-alanine.</text>
        <dbReference type="EC" id="3.4.16.4"/>
    </reaction>
</comment>
<evidence type="ECO:0000256" key="16">
    <source>
        <dbReference type="ARBA" id="ARBA00022968"/>
    </source>
</evidence>
<evidence type="ECO:0000256" key="1">
    <source>
        <dbReference type="ARBA" id="ARBA00004249"/>
    </source>
</evidence>
<feature type="compositionally biased region" description="Low complexity" evidence="27">
    <location>
        <begin position="842"/>
        <end position="864"/>
    </location>
</feature>
<dbReference type="Pfam" id="PF00912">
    <property type="entry name" value="Transgly"/>
    <property type="match status" value="1"/>
</dbReference>
<dbReference type="AlphaFoldDB" id="A0A261RYF9"/>
<dbReference type="SUPFAM" id="SSF56601">
    <property type="entry name" value="beta-lactamase/transpeptidase-like"/>
    <property type="match status" value="1"/>
</dbReference>
<dbReference type="Gene3D" id="3.40.710.10">
    <property type="entry name" value="DD-peptidase/beta-lactamase superfamily"/>
    <property type="match status" value="2"/>
</dbReference>
<keyword evidence="13 28" id="KW-0812">Transmembrane</keyword>
<dbReference type="GO" id="GO:0008360">
    <property type="term" value="P:regulation of cell shape"/>
    <property type="evidence" value="ECO:0007669"/>
    <property type="project" value="UniProtKB-KW"/>
</dbReference>
<evidence type="ECO:0000256" key="5">
    <source>
        <dbReference type="ARBA" id="ARBA00012448"/>
    </source>
</evidence>
<dbReference type="PANTHER" id="PTHR32282">
    <property type="entry name" value="BINDING PROTEIN TRANSPEPTIDASE, PUTATIVE-RELATED"/>
    <property type="match status" value="1"/>
</dbReference>
<name>A0A261RYF9_9BORD</name>
<evidence type="ECO:0000259" key="31">
    <source>
        <dbReference type="Pfam" id="PF17092"/>
    </source>
</evidence>
<evidence type="ECO:0000256" key="8">
    <source>
        <dbReference type="ARBA" id="ARBA00022519"/>
    </source>
</evidence>
<dbReference type="InterPro" id="IPR001460">
    <property type="entry name" value="PCN-bd_Tpept"/>
</dbReference>
<proteinExistence type="inferred from homology"/>
<organism evidence="32 33">
    <name type="scientific">Bordetella genomosp. 10</name>
    <dbReference type="NCBI Taxonomy" id="1416804"/>
    <lineage>
        <taxon>Bacteria</taxon>
        <taxon>Pseudomonadati</taxon>
        <taxon>Pseudomonadota</taxon>
        <taxon>Betaproteobacteria</taxon>
        <taxon>Burkholderiales</taxon>
        <taxon>Alcaligenaceae</taxon>
        <taxon>Bordetella</taxon>
    </lineage>
</organism>
<dbReference type="Pfam" id="PF17092">
    <property type="entry name" value="PCB_OB"/>
    <property type="match status" value="1"/>
</dbReference>
<reference evidence="33" key="1">
    <citation type="submission" date="2017-05" db="EMBL/GenBank/DDBJ databases">
        <title>Complete and WGS of Bordetella genogroups.</title>
        <authorList>
            <person name="Spilker T."/>
            <person name="Lipuma J."/>
        </authorList>
    </citation>
    <scope>NUCLEOTIDE SEQUENCE [LARGE SCALE GENOMIC DNA]</scope>
    <source>
        <strain evidence="33">AU16122</strain>
    </source>
</reference>
<evidence type="ECO:0000256" key="10">
    <source>
        <dbReference type="ARBA" id="ARBA00022670"/>
    </source>
</evidence>
<evidence type="ECO:0000256" key="15">
    <source>
        <dbReference type="ARBA" id="ARBA00022960"/>
    </source>
</evidence>
<evidence type="ECO:0000256" key="18">
    <source>
        <dbReference type="ARBA" id="ARBA00022989"/>
    </source>
</evidence>
<keyword evidence="18 28" id="KW-1133">Transmembrane helix</keyword>
<dbReference type="GO" id="GO:0009002">
    <property type="term" value="F:serine-type D-Ala-D-Ala carboxypeptidase activity"/>
    <property type="evidence" value="ECO:0007669"/>
    <property type="project" value="UniProtKB-EC"/>
</dbReference>
<dbReference type="GO" id="GO:0005886">
    <property type="term" value="C:plasma membrane"/>
    <property type="evidence" value="ECO:0007669"/>
    <property type="project" value="UniProtKB-SubCell"/>
</dbReference>
<comment type="pathway">
    <text evidence="2">Cell wall biogenesis; peptidoglycan biosynthesis.</text>
</comment>
<dbReference type="GO" id="GO:0006508">
    <property type="term" value="P:proteolysis"/>
    <property type="evidence" value="ECO:0007669"/>
    <property type="project" value="UniProtKB-KW"/>
</dbReference>
<comment type="similarity">
    <text evidence="3">In the C-terminal section; belongs to the transpeptidase family.</text>
</comment>
<feature type="compositionally biased region" description="Pro residues" evidence="27">
    <location>
        <begin position="796"/>
        <end position="806"/>
    </location>
</feature>
<dbReference type="InterPro" id="IPR023346">
    <property type="entry name" value="Lysozyme-like_dom_sf"/>
</dbReference>
<evidence type="ECO:0000256" key="24">
    <source>
        <dbReference type="ARBA" id="ARBA00044770"/>
    </source>
</evidence>
<evidence type="ECO:0000256" key="11">
    <source>
        <dbReference type="ARBA" id="ARBA00022676"/>
    </source>
</evidence>
<keyword evidence="16" id="KW-0735">Signal-anchor</keyword>
<dbReference type="EMBL" id="NEVM01000005">
    <property type="protein sequence ID" value="OZI29921.1"/>
    <property type="molecule type" value="Genomic_DNA"/>
</dbReference>
<comment type="caution">
    <text evidence="32">The sequence shown here is derived from an EMBL/GenBank/DDBJ whole genome shotgun (WGS) entry which is preliminary data.</text>
</comment>
<sequence length="888" mass="95620">MSQAAPPNTPRPDGNPGRPSFLRRFVVKAAVLAVGAGICGAVALALAVALAWPSLPDLHAMTDYRPRVPLRVYTADKVLIGEFGEEHRNVLRFDEIPEVMRHAVLAAEDDHFYQHGGVDWSGVVRAMLANVLRGAKSQGASTITMQVARNFYLSSEKTYSRKFYELLLTFKIESTLTKDQILELYMNQIYLGHRAYGFAAAARTYLGKELSQVTPAEAALLAGIPKAPSRYNPITNLPRAQIRQHYVLGRMRALGWLDEAGYQAAMAQPLAVRSGPESGGGNAFRVHGEYPAELVRQAMYNIFGDQTYSRGINVYTTIDSKDQEAAYKSVRAGVLDYTRRAAYPGPEDNIDLPDDIENDPQALDDLLDGLQEKYPDSDDLYAGVVLQASPTAIKVARGGHDIITIDDKKALSVVARALGPKAKDDVRIQRGSVVYVHKNGDAWEVINMPALQAALVSMVPEDGAIRAMIGGFDFNRGNFNRAVQAWRQPGSNIKPFIYSAALQRGLTPATQISDLPFALTAEQTGSKAWNPKNDGNAYEPMLTMRQALYKSKNMVSIRILQAITPAYGQDFLTRFGFDRARWPAVLPIALGAGSATPLQVVNAYSVWANGGYRVTPYLIDKVTDGDGKVLMQAQPQKAGGESLRAVDPRVAWIMDDMLKGVATYGTAARAHQVLKRSDVGGKTGTTNDSVDVWFSGYTPALATTVWMGFDQPRSLGSNEFGAGLTLSAWLQYMQTALKGVPEAKPRPQPQGLLVDNGEYYLSEFPPGQAVASLDLPTEDPLGDFLNRGGTGGMPMLNPPPPPPPASQPGAPSGAVPAPPSGVQSLPIPVPQAGDAIRERPLAVPAAAPAGNAPAGQPAAQQQQPFFPPIPVPRVDAGPGSSPVAMAIH</sequence>
<dbReference type="UniPathway" id="UPA00219"/>
<dbReference type="Gene3D" id="1.10.3810.10">
    <property type="entry name" value="Biosynthetic peptidoglycan transglycosylase-like"/>
    <property type="match status" value="1"/>
</dbReference>
<evidence type="ECO:0000256" key="19">
    <source>
        <dbReference type="ARBA" id="ARBA00023136"/>
    </source>
</evidence>
<evidence type="ECO:0000256" key="25">
    <source>
        <dbReference type="ARBA" id="ARBA00049902"/>
    </source>
</evidence>
<keyword evidence="7" id="KW-1003">Cell membrane</keyword>
<accession>A0A261RYF9</accession>
<dbReference type="InterPro" id="IPR012338">
    <property type="entry name" value="Beta-lactam/transpept-like"/>
</dbReference>
<dbReference type="GO" id="GO:0071555">
    <property type="term" value="P:cell wall organization"/>
    <property type="evidence" value="ECO:0007669"/>
    <property type="project" value="UniProtKB-KW"/>
</dbReference>
<dbReference type="Pfam" id="PF00905">
    <property type="entry name" value="Transpeptidase"/>
    <property type="match status" value="1"/>
</dbReference>
<protein>
    <recommendedName>
        <fullName evidence="6">Penicillin-binding protein 1A</fullName>
        <ecNumber evidence="24">2.4.99.28</ecNumber>
        <ecNumber evidence="5">3.4.16.4</ecNumber>
    </recommendedName>
</protein>
<comment type="similarity">
    <text evidence="4">In the N-terminal section; belongs to the glycosyltransferase 51 family.</text>
</comment>
<feature type="domain" description="Penicillin-binding protein OB-like" evidence="31">
    <location>
        <begin position="343"/>
        <end position="450"/>
    </location>
</feature>